<proteinExistence type="predicted"/>
<evidence type="ECO:0008006" key="3">
    <source>
        <dbReference type="Google" id="ProtNLM"/>
    </source>
</evidence>
<dbReference type="AlphaFoldDB" id="A0A0G0IIK8"/>
<gene>
    <name evidence="1" type="ORF">US68_C0001G0044</name>
</gene>
<evidence type="ECO:0000313" key="1">
    <source>
        <dbReference type="EMBL" id="KKQ50845.1"/>
    </source>
</evidence>
<dbReference type="Gene3D" id="3.40.50.450">
    <property type="match status" value="1"/>
</dbReference>
<sequence>MKVFFVASPRSANKEPGLFIKINSLLGKEATLLGDMVPTWTKGNVSNFYNGTHKERVDHFKKTVEYVKKADAVFVELSEHSMSMGYIVNKALENSKPVVALYKKGFEPYFFSGIEDSRLLIVEYTEENIEETIREALNKIKDYSDVRFNFFVSPKILNYLDWIAQKRMIPRSVFLRNLIEREIKKDKEFKE</sequence>
<name>A0A0G0IIK8_9BACT</name>
<dbReference type="EMBL" id="LBTX01000001">
    <property type="protein sequence ID" value="KKQ50845.1"/>
    <property type="molecule type" value="Genomic_DNA"/>
</dbReference>
<dbReference type="Proteomes" id="UP000034231">
    <property type="component" value="Unassembled WGS sequence"/>
</dbReference>
<evidence type="ECO:0000313" key="2">
    <source>
        <dbReference type="Proteomes" id="UP000034231"/>
    </source>
</evidence>
<reference evidence="1 2" key="1">
    <citation type="journal article" date="2015" name="Nature">
        <title>rRNA introns, odd ribosomes, and small enigmatic genomes across a large radiation of phyla.</title>
        <authorList>
            <person name="Brown C.T."/>
            <person name="Hug L.A."/>
            <person name="Thomas B.C."/>
            <person name="Sharon I."/>
            <person name="Castelle C.J."/>
            <person name="Singh A."/>
            <person name="Wilkins M.J."/>
            <person name="Williams K.H."/>
            <person name="Banfield J.F."/>
        </authorList>
    </citation>
    <scope>NUCLEOTIDE SEQUENCE [LARGE SCALE GENOMIC DNA]</scope>
</reference>
<accession>A0A0G0IIK8</accession>
<organism evidence="1 2">
    <name type="scientific">Candidatus Shapirobacteria bacterium GW2011_GWE1_38_10</name>
    <dbReference type="NCBI Taxonomy" id="1618488"/>
    <lineage>
        <taxon>Bacteria</taxon>
        <taxon>Candidatus Shapironibacteriota</taxon>
    </lineage>
</organism>
<comment type="caution">
    <text evidence="1">The sequence shown here is derived from an EMBL/GenBank/DDBJ whole genome shotgun (WGS) entry which is preliminary data.</text>
</comment>
<protein>
    <recommendedName>
        <fullName evidence="3">Nucleoside 2-deoxyribosyltransferase</fullName>
    </recommendedName>
</protein>